<dbReference type="InterPro" id="IPR003791">
    <property type="entry name" value="UPF0178"/>
</dbReference>
<gene>
    <name evidence="3" type="ORF">CVV64_11405</name>
</gene>
<dbReference type="CDD" id="cd18720">
    <property type="entry name" value="PIN_YqxD-like"/>
    <property type="match status" value="1"/>
</dbReference>
<dbReference type="NCBIfam" id="NF001095">
    <property type="entry name" value="PRK00124.1"/>
    <property type="match status" value="1"/>
</dbReference>
<protein>
    <recommendedName>
        <fullName evidence="2">UPF0178 protein CVV64_11405</fullName>
    </recommendedName>
</protein>
<evidence type="ECO:0000313" key="4">
    <source>
        <dbReference type="Proteomes" id="UP000233256"/>
    </source>
</evidence>
<proteinExistence type="inferred from homology"/>
<dbReference type="PANTHER" id="PTHR35146:SF1">
    <property type="entry name" value="UPF0178 PROTEIN YAII"/>
    <property type="match status" value="1"/>
</dbReference>
<dbReference type="AlphaFoldDB" id="A0A2N1PNN3"/>
<dbReference type="Proteomes" id="UP000233256">
    <property type="component" value="Unassembled WGS sequence"/>
</dbReference>
<name>A0A2N1PNN3_9BACT</name>
<evidence type="ECO:0000256" key="2">
    <source>
        <dbReference type="HAMAP-Rule" id="MF_00489"/>
    </source>
</evidence>
<evidence type="ECO:0000256" key="1">
    <source>
        <dbReference type="ARBA" id="ARBA00008522"/>
    </source>
</evidence>
<dbReference type="EMBL" id="PGXC01000009">
    <property type="protein sequence ID" value="PKK89934.1"/>
    <property type="molecule type" value="Genomic_DNA"/>
</dbReference>
<reference evidence="3 4" key="1">
    <citation type="journal article" date="2017" name="ISME J.">
        <title>Potential for microbial H2 and metal transformations associated with novel bacteria and archaea in deep terrestrial subsurface sediments.</title>
        <authorList>
            <person name="Hernsdorf A.W."/>
            <person name="Amano Y."/>
            <person name="Miyakawa K."/>
            <person name="Ise K."/>
            <person name="Suzuki Y."/>
            <person name="Anantharaman K."/>
            <person name="Probst A."/>
            <person name="Burstein D."/>
            <person name="Thomas B.C."/>
            <person name="Banfield J.F."/>
        </authorList>
    </citation>
    <scope>NUCLEOTIDE SEQUENCE [LARGE SCALE GENOMIC DNA]</scope>
    <source>
        <strain evidence="3">HGW-Wallbacteria-1</strain>
    </source>
</reference>
<accession>A0A2N1PNN3</accession>
<organism evidence="3 4">
    <name type="scientific">Candidatus Wallbacteria bacterium HGW-Wallbacteria-1</name>
    <dbReference type="NCBI Taxonomy" id="2013854"/>
    <lineage>
        <taxon>Bacteria</taxon>
        <taxon>Candidatus Walliibacteriota</taxon>
    </lineage>
</organism>
<dbReference type="PANTHER" id="PTHR35146">
    <property type="entry name" value="UPF0178 PROTEIN YAII"/>
    <property type="match status" value="1"/>
</dbReference>
<dbReference type="Pfam" id="PF02639">
    <property type="entry name" value="DUF188"/>
    <property type="match status" value="1"/>
</dbReference>
<sequence>MKIWVDSDACPRPVKEMLYRAAQKRQIMVTLVANQPMRVPSSPFIETVLVEAGPDVADETIIRLMEPGDLVVTADIPLASGVVDCGGLAIDPRGVLFTRDNIRERLLVRDMMDLMRGSGLVTGGPPPFNSSDRQAFANQIDRILTASLQS</sequence>
<comment type="similarity">
    <text evidence="1 2">Belongs to the UPF0178 family.</text>
</comment>
<evidence type="ECO:0000313" key="3">
    <source>
        <dbReference type="EMBL" id="PKK89934.1"/>
    </source>
</evidence>
<comment type="caution">
    <text evidence="3">The sequence shown here is derived from an EMBL/GenBank/DDBJ whole genome shotgun (WGS) entry which is preliminary data.</text>
</comment>
<dbReference type="HAMAP" id="MF_00489">
    <property type="entry name" value="UPF0178"/>
    <property type="match status" value="1"/>
</dbReference>